<reference evidence="6" key="1">
    <citation type="journal article" date="2008" name="Nat. Genet.">
        <title>The Pristionchus pacificus genome provides a unique perspective on nematode lifestyle and parasitism.</title>
        <authorList>
            <person name="Dieterich C."/>
            <person name="Clifton S.W."/>
            <person name="Schuster L.N."/>
            <person name="Chinwalla A."/>
            <person name="Delehaunty K."/>
            <person name="Dinkelacker I."/>
            <person name="Fulton L."/>
            <person name="Fulton R."/>
            <person name="Godfrey J."/>
            <person name="Minx P."/>
            <person name="Mitreva M."/>
            <person name="Roeseler W."/>
            <person name="Tian H."/>
            <person name="Witte H."/>
            <person name="Yang S.P."/>
            <person name="Wilson R.K."/>
            <person name="Sommer R.J."/>
        </authorList>
    </citation>
    <scope>NUCLEOTIDE SEQUENCE [LARGE SCALE GENOMIC DNA]</scope>
    <source>
        <strain evidence="6">PS312</strain>
    </source>
</reference>
<dbReference type="AlphaFoldDB" id="A0A2A6CVU9"/>
<name>A0A2A6CVU9_PRIPA</name>
<evidence type="ECO:0000256" key="1">
    <source>
        <dbReference type="ARBA" id="ARBA00022679"/>
    </source>
</evidence>
<accession>A0A8R1UFB1</accession>
<dbReference type="PROSITE" id="PS50011">
    <property type="entry name" value="PROTEIN_KINASE_DOM"/>
    <property type="match status" value="1"/>
</dbReference>
<dbReference type="InterPro" id="IPR000719">
    <property type="entry name" value="Prot_kinase_dom"/>
</dbReference>
<keyword evidence="2" id="KW-0547">Nucleotide-binding</keyword>
<keyword evidence="1" id="KW-0808">Transferase</keyword>
<dbReference type="Gene3D" id="3.30.200.20">
    <property type="entry name" value="Phosphorylase Kinase, domain 1"/>
    <property type="match status" value="1"/>
</dbReference>
<proteinExistence type="predicted"/>
<dbReference type="PANTHER" id="PTHR11042:SF91">
    <property type="entry name" value="EUKARYOTIC TRANSLATION INITIATION FACTOR 2-ALPHA KINASE"/>
    <property type="match status" value="1"/>
</dbReference>
<dbReference type="GO" id="GO:0004694">
    <property type="term" value="F:eukaryotic translation initiation factor 2alpha kinase activity"/>
    <property type="evidence" value="ECO:0000318"/>
    <property type="project" value="GO_Central"/>
</dbReference>
<dbReference type="Proteomes" id="UP000005239">
    <property type="component" value="Unassembled WGS sequence"/>
</dbReference>
<evidence type="ECO:0000313" key="5">
    <source>
        <dbReference type="EnsemblMetazoa" id="PPA21160.1"/>
    </source>
</evidence>
<dbReference type="SUPFAM" id="SSF56112">
    <property type="entry name" value="Protein kinase-like (PK-like)"/>
    <property type="match status" value="1"/>
</dbReference>
<dbReference type="InterPro" id="IPR011009">
    <property type="entry name" value="Kinase-like_dom_sf"/>
</dbReference>
<protein>
    <submittedName>
        <fullName evidence="5">Protein kinase domain-containing protein</fullName>
    </submittedName>
</protein>
<dbReference type="GO" id="GO:0017148">
    <property type="term" value="P:negative regulation of translation"/>
    <property type="evidence" value="ECO:0000318"/>
    <property type="project" value="GO_Central"/>
</dbReference>
<dbReference type="Gene3D" id="1.10.510.10">
    <property type="entry name" value="Transferase(Phosphotransferase) domain 1"/>
    <property type="match status" value="1"/>
</dbReference>
<dbReference type="EnsemblMetazoa" id="PPA21160.1">
    <property type="protein sequence ID" value="PPA21160.1"/>
    <property type="gene ID" value="WBGene00110714"/>
</dbReference>
<accession>A0A2A6CVU9</accession>
<dbReference type="GO" id="GO:0005634">
    <property type="term" value="C:nucleus"/>
    <property type="evidence" value="ECO:0000318"/>
    <property type="project" value="GO_Central"/>
</dbReference>
<dbReference type="Pfam" id="PF00069">
    <property type="entry name" value="Pkinase"/>
    <property type="match status" value="1"/>
</dbReference>
<dbReference type="PROSITE" id="PS00107">
    <property type="entry name" value="PROTEIN_KINASE_ATP"/>
    <property type="match status" value="1"/>
</dbReference>
<dbReference type="GO" id="GO:0006446">
    <property type="term" value="P:regulation of translational initiation"/>
    <property type="evidence" value="ECO:0000318"/>
    <property type="project" value="GO_Central"/>
</dbReference>
<evidence type="ECO:0000256" key="3">
    <source>
        <dbReference type="ARBA" id="ARBA00022777"/>
    </source>
</evidence>
<sequence length="748" mass="85046">MAPRIFCGPVELSEWRIFPHRFLCINAMLAISIEELLVLFPSCRTVAPSLHCFVIFLQAFVLVQNMILYIVLFPNSTDWSIFTSSVKNLIICLGVISTVLMILNVYPLICKYNLVVFKKQKDLPYQRKKTWPRNFCSATKMMRKVSTIKEGEARIAPICKKWEQLLRRIIRRQVRRLTWIGSKKLTVEHSSIRPTTVKATLKGGSDFSIMAAQGEAIYYGSNYKRQIYKAHLTATSEIQINCFRQMLEDENLHPGGMCSIVRGDKVHIHKMSDELKNSELHEPMNIDQVFLETQDLQGLHGNSAIFRQLVFDDIQPDVKLIGKNVISLVCFRGVKARFGERTVNVDLREFNAPWSSPAVVKSDYVYMTNGKSLFVIDPIRKKLLPPLIFSDVSSLHIAGIHNGILTGRGKCDKSGKYYLMSAQLPSEYVDKPLEPVEQHPKEETFSSEFRKKFNVKSIIGKGGSGCVFKVVDVHDNCEYAVKRIAERPVRKEGALKEGKVLAKLKHPGIVSYSGMWVEEPPEGWQHDMDAALIKKLNSKKLLGNFNSDSIFIYIKLQLCDHSLHDWLNDNPDQSSRTSDDEIVVLPNIKQWFKEMVSAVKYLHEKNLIHRDLKVPSNILFADDDSENKKVVKICDLGIAAMRKDEGDSMKTAEHRTFVGTFAYMSPEQLNSLPYGSPTDVFALGLILAEMCLAMSNAERDDIFTNYRLGQQCDRIVNANAKGLIEWLTQKNPEDRPTCSAMQNHVFIA</sequence>
<reference evidence="5" key="2">
    <citation type="submission" date="2022-06" db="UniProtKB">
        <authorList>
            <consortium name="EnsemblMetazoa"/>
        </authorList>
    </citation>
    <scope>IDENTIFICATION</scope>
    <source>
        <strain evidence="5">PS312</strain>
    </source>
</reference>
<dbReference type="GO" id="GO:0005524">
    <property type="term" value="F:ATP binding"/>
    <property type="evidence" value="ECO:0007669"/>
    <property type="project" value="UniProtKB-UniRule"/>
</dbReference>
<keyword evidence="4" id="KW-0067">ATP-binding</keyword>
<keyword evidence="3" id="KW-0418">Kinase</keyword>
<evidence type="ECO:0000256" key="2">
    <source>
        <dbReference type="ARBA" id="ARBA00022741"/>
    </source>
</evidence>
<dbReference type="GO" id="GO:0005737">
    <property type="term" value="C:cytoplasm"/>
    <property type="evidence" value="ECO:0000318"/>
    <property type="project" value="GO_Central"/>
</dbReference>
<gene>
    <name evidence="5" type="primary">WBGene00110714</name>
</gene>
<keyword evidence="6" id="KW-1185">Reference proteome</keyword>
<dbReference type="OrthoDB" id="5864419at2759"/>
<organism evidence="5 6">
    <name type="scientific">Pristionchus pacificus</name>
    <name type="common">Parasitic nematode worm</name>
    <dbReference type="NCBI Taxonomy" id="54126"/>
    <lineage>
        <taxon>Eukaryota</taxon>
        <taxon>Metazoa</taxon>
        <taxon>Ecdysozoa</taxon>
        <taxon>Nematoda</taxon>
        <taxon>Chromadorea</taxon>
        <taxon>Rhabditida</taxon>
        <taxon>Rhabditina</taxon>
        <taxon>Diplogasteromorpha</taxon>
        <taxon>Diplogasteroidea</taxon>
        <taxon>Neodiplogasteridae</taxon>
        <taxon>Pristionchus</taxon>
    </lineage>
</organism>
<dbReference type="InterPro" id="IPR017441">
    <property type="entry name" value="Protein_kinase_ATP_BS"/>
</dbReference>
<evidence type="ECO:0000256" key="4">
    <source>
        <dbReference type="ARBA" id="ARBA00022840"/>
    </source>
</evidence>
<evidence type="ECO:0000313" key="6">
    <source>
        <dbReference type="Proteomes" id="UP000005239"/>
    </source>
</evidence>
<dbReference type="PANTHER" id="PTHR11042">
    <property type="entry name" value="EUKARYOTIC TRANSLATION INITIATION FACTOR 2-ALPHA KINASE EIF2-ALPHA KINASE -RELATED"/>
    <property type="match status" value="1"/>
</dbReference>
<dbReference type="InterPro" id="IPR050339">
    <property type="entry name" value="CC_SR_Kinase"/>
</dbReference>